<feature type="region of interest" description="Disordered" evidence="1">
    <location>
        <begin position="1"/>
        <end position="36"/>
    </location>
</feature>
<reference evidence="2" key="1">
    <citation type="submission" date="2023-10" db="EMBL/GenBank/DDBJ databases">
        <authorList>
            <person name="Noh H."/>
        </authorList>
    </citation>
    <scope>NUCLEOTIDE SEQUENCE</scope>
    <source>
        <strain evidence="2">DUCC4014</strain>
    </source>
</reference>
<proteinExistence type="predicted"/>
<evidence type="ECO:0000313" key="2">
    <source>
        <dbReference type="EMBL" id="WOO80840.1"/>
    </source>
</evidence>
<dbReference type="AlphaFoldDB" id="A0AAF0Y643"/>
<feature type="compositionally biased region" description="Basic and acidic residues" evidence="1">
    <location>
        <begin position="17"/>
        <end position="36"/>
    </location>
</feature>
<name>A0AAF0Y643_9TREE</name>
<keyword evidence="3" id="KW-1185">Reference proteome</keyword>
<dbReference type="Proteomes" id="UP000827549">
    <property type="component" value="Chromosome 3"/>
</dbReference>
<organism evidence="2 3">
    <name type="scientific">Vanrija pseudolonga</name>
    <dbReference type="NCBI Taxonomy" id="143232"/>
    <lineage>
        <taxon>Eukaryota</taxon>
        <taxon>Fungi</taxon>
        <taxon>Dikarya</taxon>
        <taxon>Basidiomycota</taxon>
        <taxon>Agaricomycotina</taxon>
        <taxon>Tremellomycetes</taxon>
        <taxon>Trichosporonales</taxon>
        <taxon>Trichosporonaceae</taxon>
        <taxon>Vanrija</taxon>
    </lineage>
</organism>
<evidence type="ECO:0000256" key="1">
    <source>
        <dbReference type="SAM" id="MobiDB-lite"/>
    </source>
</evidence>
<accession>A0AAF0Y643</accession>
<protein>
    <submittedName>
        <fullName evidence="2">Uncharacterized protein</fullName>
    </submittedName>
</protein>
<dbReference type="GeneID" id="87807606"/>
<dbReference type="RefSeq" id="XP_062626872.1">
    <property type="nucleotide sequence ID" value="XM_062770888.1"/>
</dbReference>
<gene>
    <name evidence="2" type="ORF">LOC62_03G004368</name>
</gene>
<evidence type="ECO:0000313" key="3">
    <source>
        <dbReference type="Proteomes" id="UP000827549"/>
    </source>
</evidence>
<dbReference type="EMBL" id="CP086716">
    <property type="protein sequence ID" value="WOO80840.1"/>
    <property type="molecule type" value="Genomic_DNA"/>
</dbReference>
<sequence length="85" mass="9342">MPADRKPNVHATSSSPKEPKPRTRNSEQKRQQWTPAEDRIFAQLVADVARPLLWAAVQADGRLAHKTNGSIHSHLTLLLGKGAGK</sequence>